<dbReference type="GO" id="GO:0003677">
    <property type="term" value="F:DNA binding"/>
    <property type="evidence" value="ECO:0007669"/>
    <property type="project" value="InterPro"/>
</dbReference>
<proteinExistence type="predicted"/>
<evidence type="ECO:0000259" key="2">
    <source>
        <dbReference type="Pfam" id="PF00808"/>
    </source>
</evidence>
<feature type="region of interest" description="Disordered" evidence="1">
    <location>
        <begin position="1"/>
        <end position="50"/>
    </location>
</feature>
<organism evidence="3">
    <name type="scientific">Clandestinovirus</name>
    <dbReference type="NCBI Taxonomy" id="2831644"/>
    <lineage>
        <taxon>Viruses</taxon>
    </lineage>
</organism>
<dbReference type="EMBL" id="MZ420154">
    <property type="protein sequence ID" value="QYA18726.1"/>
    <property type="molecule type" value="Genomic_DNA"/>
</dbReference>
<dbReference type="GO" id="GO:0046982">
    <property type="term" value="F:protein heterodimerization activity"/>
    <property type="evidence" value="ECO:0007669"/>
    <property type="project" value="InterPro"/>
</dbReference>
<dbReference type="PANTHER" id="PTHR23430">
    <property type="entry name" value="HISTONE H2A"/>
    <property type="match status" value="1"/>
</dbReference>
<dbReference type="InterPro" id="IPR009072">
    <property type="entry name" value="Histone-fold"/>
</dbReference>
<feature type="region of interest" description="Disordered" evidence="1">
    <location>
        <begin position="293"/>
        <end position="321"/>
    </location>
</feature>
<evidence type="ECO:0000256" key="1">
    <source>
        <dbReference type="SAM" id="MobiDB-lite"/>
    </source>
</evidence>
<reference evidence="3" key="1">
    <citation type="submission" date="2021-06" db="EMBL/GenBank/DDBJ databases">
        <authorList>
            <person name="Rolland C."/>
        </authorList>
    </citation>
    <scope>NUCLEOTIDE SEQUENCE</scope>
    <source>
        <strain evidence="3">347.936635</strain>
    </source>
</reference>
<gene>
    <name evidence="3" type="ORF">KOM_12_458</name>
</gene>
<evidence type="ECO:0000313" key="3">
    <source>
        <dbReference type="EMBL" id="QYA18726.1"/>
    </source>
</evidence>
<dbReference type="Pfam" id="PF00808">
    <property type="entry name" value="CBFD_NFYB_HMF"/>
    <property type="match status" value="1"/>
</dbReference>
<dbReference type="GO" id="GO:0030527">
    <property type="term" value="F:structural constituent of chromatin"/>
    <property type="evidence" value="ECO:0007669"/>
    <property type="project" value="InterPro"/>
</dbReference>
<accession>A0A8F8PKF6</accession>
<dbReference type="Gene3D" id="1.10.20.10">
    <property type="entry name" value="Histone, subunit A"/>
    <property type="match status" value="2"/>
</dbReference>
<dbReference type="InterPro" id="IPR002119">
    <property type="entry name" value="Histone_H2A"/>
</dbReference>
<dbReference type="SUPFAM" id="SSF47113">
    <property type="entry name" value="Histone-fold"/>
    <property type="match status" value="2"/>
</dbReference>
<dbReference type="InterPro" id="IPR003958">
    <property type="entry name" value="CBFA_NFYB_domain"/>
</dbReference>
<dbReference type="SMART" id="SM00414">
    <property type="entry name" value="H2A"/>
    <property type="match status" value="1"/>
</dbReference>
<dbReference type="PRINTS" id="PR00620">
    <property type="entry name" value="HISTONEH2A"/>
</dbReference>
<feature type="domain" description="Transcription factor CBF/NF-Y/archaeal histone" evidence="2">
    <location>
        <begin position="164"/>
        <end position="222"/>
    </location>
</feature>
<sequence>MSAEQQTPNTTEQTEQVKVDETAPQQTEVKSDVKTEEKKTKKGRKSNSQQMTRFVRKVLKVLNGDAQVSKESCQMVNAIIVGKVEEIGNICALLLRDSTHKKTLKLNTLEAALSIHFKDSKEILKRALAAGALAVQKHSAYVPVKEEGKKTATPKNASKKALLQLPVKRIGKLLRTFTNVPQMSQGVSVFLTGAMEYYATELFINALEKCNNDGKKIISPRHFPLGLQADAEMQETLQDAILGCGTGHGVIPGIVPAVEKNAYKKALLEKEQGMIDEIPADLVAQEKKRVQKLKESKKRKAAEATGEEKAAKKQKVAEASA</sequence>
<protein>
    <submittedName>
        <fullName evidence="3">Histone H2B/H2A</fullName>
    </submittedName>
</protein>
<feature type="compositionally biased region" description="Basic and acidic residues" evidence="1">
    <location>
        <begin position="29"/>
        <end position="39"/>
    </location>
</feature>
<feature type="compositionally biased region" description="Low complexity" evidence="1">
    <location>
        <begin position="1"/>
        <end position="14"/>
    </location>
</feature>
<name>A0A8F8PKF6_9VIRU</name>